<organism evidence="3 4">
    <name type="scientific">Puccinia graminis f. sp. tritici</name>
    <dbReference type="NCBI Taxonomy" id="56615"/>
    <lineage>
        <taxon>Eukaryota</taxon>
        <taxon>Fungi</taxon>
        <taxon>Dikarya</taxon>
        <taxon>Basidiomycota</taxon>
        <taxon>Pucciniomycotina</taxon>
        <taxon>Pucciniomycetes</taxon>
        <taxon>Pucciniales</taxon>
        <taxon>Pucciniaceae</taxon>
        <taxon>Puccinia</taxon>
    </lineage>
</organism>
<evidence type="ECO:0000256" key="1">
    <source>
        <dbReference type="SAM" id="MobiDB-lite"/>
    </source>
</evidence>
<keyword evidence="2" id="KW-0732">Signal</keyword>
<sequence length="173" mass="19697">MQPHIFESILLFSTITWIVQANQPGAEVEETAREESLEDLIDKGRTLVNYFKNSGLAGKFLEKCKIFKGQASGSERKAGTYGVPSEDSKEGMNLDDPTQARPLGPLKAKIRPKDYPDIWFSTTKVLRFLEHFEVAVNRDGALDLDKVWQVVKFIQDEEVLRDVEDMKGYEKKD</sequence>
<feature type="chain" id="PRO_5022847032" evidence="2">
    <location>
        <begin position="22"/>
        <end position="173"/>
    </location>
</feature>
<accession>A0A5B0MCH4</accession>
<proteinExistence type="predicted"/>
<protein>
    <submittedName>
        <fullName evidence="3">Uncharacterized protein</fullName>
    </submittedName>
</protein>
<reference evidence="3 4" key="1">
    <citation type="submission" date="2019-05" db="EMBL/GenBank/DDBJ databases">
        <title>Emergence of the Ug99 lineage of the wheat stem rust pathogen through somatic hybridization.</title>
        <authorList>
            <person name="Li F."/>
            <person name="Upadhyaya N.M."/>
            <person name="Sperschneider J."/>
            <person name="Matny O."/>
            <person name="Nguyen-Phuc H."/>
            <person name="Mago R."/>
            <person name="Raley C."/>
            <person name="Miller M.E."/>
            <person name="Silverstein K.A.T."/>
            <person name="Henningsen E."/>
            <person name="Hirsch C.D."/>
            <person name="Visser B."/>
            <person name="Pretorius Z.A."/>
            <person name="Steffenson B.J."/>
            <person name="Schwessinger B."/>
            <person name="Dodds P.N."/>
            <person name="Figueroa M."/>
        </authorList>
    </citation>
    <scope>NUCLEOTIDE SEQUENCE [LARGE SCALE GENOMIC DNA]</scope>
    <source>
        <strain evidence="3 4">Ug99</strain>
    </source>
</reference>
<evidence type="ECO:0000256" key="2">
    <source>
        <dbReference type="SAM" id="SignalP"/>
    </source>
</evidence>
<feature type="signal peptide" evidence="2">
    <location>
        <begin position="1"/>
        <end position="21"/>
    </location>
</feature>
<name>A0A5B0MCH4_PUCGR</name>
<evidence type="ECO:0000313" key="3">
    <source>
        <dbReference type="EMBL" id="KAA1073979.1"/>
    </source>
</evidence>
<dbReference type="AlphaFoldDB" id="A0A5B0MCH4"/>
<gene>
    <name evidence="3" type="ORF">PGTUg99_028114</name>
</gene>
<feature type="region of interest" description="Disordered" evidence="1">
    <location>
        <begin position="72"/>
        <end position="105"/>
    </location>
</feature>
<dbReference type="EMBL" id="VDEP01000474">
    <property type="protein sequence ID" value="KAA1073979.1"/>
    <property type="molecule type" value="Genomic_DNA"/>
</dbReference>
<evidence type="ECO:0000313" key="4">
    <source>
        <dbReference type="Proteomes" id="UP000325313"/>
    </source>
</evidence>
<comment type="caution">
    <text evidence="3">The sequence shown here is derived from an EMBL/GenBank/DDBJ whole genome shotgun (WGS) entry which is preliminary data.</text>
</comment>
<dbReference type="Proteomes" id="UP000325313">
    <property type="component" value="Unassembled WGS sequence"/>
</dbReference>